<dbReference type="AlphaFoldDB" id="A0A6S6Y053"/>
<dbReference type="InterPro" id="IPR027417">
    <property type="entry name" value="P-loop_NTPase"/>
</dbReference>
<evidence type="ECO:0008006" key="3">
    <source>
        <dbReference type="Google" id="ProtNLM"/>
    </source>
</evidence>
<dbReference type="RefSeq" id="WP_197970648.1">
    <property type="nucleotide sequence ID" value="NZ_LR778301.1"/>
</dbReference>
<dbReference type="SUPFAM" id="SSF52540">
    <property type="entry name" value="P-loop containing nucleoside triphosphate hydrolases"/>
    <property type="match status" value="1"/>
</dbReference>
<gene>
    <name evidence="1" type="ORF">DENOEST_3479</name>
</gene>
<name>A0A6S6Y053_9PROT</name>
<dbReference type="Pfam" id="PF13469">
    <property type="entry name" value="Sulfotransfer_3"/>
    <property type="match status" value="1"/>
</dbReference>
<dbReference type="Gene3D" id="3.40.50.300">
    <property type="entry name" value="P-loop containing nucleotide triphosphate hydrolases"/>
    <property type="match status" value="1"/>
</dbReference>
<evidence type="ECO:0000313" key="2">
    <source>
        <dbReference type="Proteomes" id="UP000515733"/>
    </source>
</evidence>
<keyword evidence="2" id="KW-1185">Reference proteome</keyword>
<proteinExistence type="predicted"/>
<organism evidence="1 2">
    <name type="scientific">Denitratisoma oestradiolicum</name>
    <dbReference type="NCBI Taxonomy" id="311182"/>
    <lineage>
        <taxon>Bacteria</taxon>
        <taxon>Pseudomonadati</taxon>
        <taxon>Pseudomonadota</taxon>
        <taxon>Betaproteobacteria</taxon>
        <taxon>Nitrosomonadales</taxon>
        <taxon>Sterolibacteriaceae</taxon>
        <taxon>Denitratisoma</taxon>
    </lineage>
</organism>
<protein>
    <recommendedName>
        <fullName evidence="3">Sulfotransferase</fullName>
    </recommendedName>
</protein>
<dbReference type="PANTHER" id="PTHR36451:SF1">
    <property type="entry name" value="OMEGA-HYDROXY-BETA-DIHYDROMENAQUINONE-9 SULFOTRANSFERASE STF3"/>
    <property type="match status" value="1"/>
</dbReference>
<dbReference type="KEGG" id="doe:DENOEST_3479"/>
<dbReference type="InterPro" id="IPR052736">
    <property type="entry name" value="Stf3_sulfotransferase"/>
</dbReference>
<reference evidence="1 2" key="1">
    <citation type="submission" date="2020-03" db="EMBL/GenBank/DDBJ databases">
        <authorList>
            <consortium name="Genoscope - CEA"/>
            <person name="William W."/>
        </authorList>
    </citation>
    <scope>NUCLEOTIDE SEQUENCE [LARGE SCALE GENOMIC DNA]</scope>
    <source>
        <strain evidence="2">DSM 16959</strain>
    </source>
</reference>
<evidence type="ECO:0000313" key="1">
    <source>
        <dbReference type="EMBL" id="CAB1370633.1"/>
    </source>
</evidence>
<dbReference type="EMBL" id="LR778301">
    <property type="protein sequence ID" value="CAB1370633.1"/>
    <property type="molecule type" value="Genomic_DNA"/>
</dbReference>
<dbReference type="PANTHER" id="PTHR36451">
    <property type="entry name" value="PAPS-DEPENDENT SULFOTRANSFERASE STF3"/>
    <property type="match status" value="1"/>
</dbReference>
<dbReference type="Proteomes" id="UP000515733">
    <property type="component" value="Chromosome"/>
</dbReference>
<accession>A0A6S6Y053</accession>
<sequence>MTLDMNTLLAEASRRAGGLTDFGDERFRPALTALLKALNEEGALSELGVQLMGEHISRLLHNRLLMEDYYARHPEIEAEEIGGPIVIIGLPRTGTTLLQRILSCDPRFYPMLWWETRFPVPLAAPGSGAADPRIELAKAEVKMMVDANPTLLSIHPFDAMAADEEGILLEHSFQSFFDAYADIPSYTQWLWDHDQTPAYEYLKRMLKFVQWQKRQRGEAAGDWVLKAPHHLRQIDVLFKVFPGTRVIQTHRDPLQTIPSIASFTDNLWKLYMANPDPARAGRQWSAIWARGTRETMCYRDQCEPGRFLDIWFADTLTRPLDVVRTIYDFLGVSFPTDTKDKMQAFLDANSREKRPLHEYAIEHFGLSEAQIKQDFAEYRERYILSHTS</sequence>